<keyword evidence="2" id="KW-1185">Reference proteome</keyword>
<gene>
    <name evidence="1" type="ORF">DHETER_LOCUS12429</name>
</gene>
<sequence>AIRHGYTISEELISTPYSHSLLGATIWSLVAGLWYHFFSGFGGGNKATLLFCLLVLSHWLEDLVVHDKDLLLFTFDNTKPKYGFDLYKSFLFSQLLEFGLLFSSFHYYLKNTKIDSKNSSNFWVKWSVSVVVVDFIISHSTSYITPPSILFLCITMLTLQFKSCYLANQMDKVRTPTKESPN</sequence>
<evidence type="ECO:0000313" key="1">
    <source>
        <dbReference type="EMBL" id="CAG8714030.1"/>
    </source>
</evidence>
<accession>A0ACA9PLB2</accession>
<dbReference type="EMBL" id="CAJVPU010030461">
    <property type="protein sequence ID" value="CAG8714030.1"/>
    <property type="molecule type" value="Genomic_DNA"/>
</dbReference>
<organism evidence="1 2">
    <name type="scientific">Dentiscutata heterogama</name>
    <dbReference type="NCBI Taxonomy" id="1316150"/>
    <lineage>
        <taxon>Eukaryota</taxon>
        <taxon>Fungi</taxon>
        <taxon>Fungi incertae sedis</taxon>
        <taxon>Mucoromycota</taxon>
        <taxon>Glomeromycotina</taxon>
        <taxon>Glomeromycetes</taxon>
        <taxon>Diversisporales</taxon>
        <taxon>Gigasporaceae</taxon>
        <taxon>Dentiscutata</taxon>
    </lineage>
</organism>
<feature type="non-terminal residue" evidence="1">
    <location>
        <position position="1"/>
    </location>
</feature>
<reference evidence="1" key="1">
    <citation type="submission" date="2021-06" db="EMBL/GenBank/DDBJ databases">
        <authorList>
            <person name="Kallberg Y."/>
            <person name="Tangrot J."/>
            <person name="Rosling A."/>
        </authorList>
    </citation>
    <scope>NUCLEOTIDE SEQUENCE</scope>
    <source>
        <strain evidence="1">IL203A</strain>
    </source>
</reference>
<dbReference type="Proteomes" id="UP000789702">
    <property type="component" value="Unassembled WGS sequence"/>
</dbReference>
<protein>
    <submittedName>
        <fullName evidence="1">4085_t:CDS:1</fullName>
    </submittedName>
</protein>
<comment type="caution">
    <text evidence="1">The sequence shown here is derived from an EMBL/GenBank/DDBJ whole genome shotgun (WGS) entry which is preliminary data.</text>
</comment>
<proteinExistence type="predicted"/>
<evidence type="ECO:0000313" key="2">
    <source>
        <dbReference type="Proteomes" id="UP000789702"/>
    </source>
</evidence>
<name>A0ACA9PLB2_9GLOM</name>